<evidence type="ECO:0000313" key="2">
    <source>
        <dbReference type="EMBL" id="KDO42190.1"/>
    </source>
</evidence>
<protein>
    <submittedName>
        <fullName evidence="2">Uncharacterized protein</fullName>
    </submittedName>
</protein>
<organism evidence="2 3">
    <name type="scientific">Citrus sinensis</name>
    <name type="common">Sweet orange</name>
    <name type="synonym">Citrus aurantium var. sinensis</name>
    <dbReference type="NCBI Taxonomy" id="2711"/>
    <lineage>
        <taxon>Eukaryota</taxon>
        <taxon>Viridiplantae</taxon>
        <taxon>Streptophyta</taxon>
        <taxon>Embryophyta</taxon>
        <taxon>Tracheophyta</taxon>
        <taxon>Spermatophyta</taxon>
        <taxon>Magnoliopsida</taxon>
        <taxon>eudicotyledons</taxon>
        <taxon>Gunneridae</taxon>
        <taxon>Pentapetalae</taxon>
        <taxon>rosids</taxon>
        <taxon>malvids</taxon>
        <taxon>Sapindales</taxon>
        <taxon>Rutaceae</taxon>
        <taxon>Aurantioideae</taxon>
        <taxon>Citrus</taxon>
    </lineage>
</organism>
<dbReference type="AlphaFoldDB" id="A0A067DKY1"/>
<sequence>MSTKRSIFKVFKCLLFSSLNILDIKLLVMLSCQSPRYIFHCAGLNGLKEYIVMKGKLSVCHQIISIHKTVIS</sequence>
<keyword evidence="3" id="KW-1185">Reference proteome</keyword>
<evidence type="ECO:0000313" key="3">
    <source>
        <dbReference type="Proteomes" id="UP000027120"/>
    </source>
</evidence>
<feature type="signal peptide" evidence="1">
    <location>
        <begin position="1"/>
        <end position="21"/>
    </location>
</feature>
<reference evidence="2 3" key="1">
    <citation type="submission" date="2014-04" db="EMBL/GenBank/DDBJ databases">
        <authorList>
            <consortium name="International Citrus Genome Consortium"/>
            <person name="Gmitter F."/>
            <person name="Chen C."/>
            <person name="Farmerie W."/>
            <person name="Harkins T."/>
            <person name="Desany B."/>
            <person name="Mohiuddin M."/>
            <person name="Kodira C."/>
            <person name="Borodovsky M."/>
            <person name="Lomsadze A."/>
            <person name="Burns P."/>
            <person name="Jenkins J."/>
            <person name="Prochnik S."/>
            <person name="Shu S."/>
            <person name="Chapman J."/>
            <person name="Pitluck S."/>
            <person name="Schmutz J."/>
            <person name="Rokhsar D."/>
        </authorList>
    </citation>
    <scope>NUCLEOTIDE SEQUENCE</scope>
</reference>
<keyword evidence="1" id="KW-0732">Signal</keyword>
<feature type="chain" id="PRO_5001635719" evidence="1">
    <location>
        <begin position="22"/>
        <end position="72"/>
    </location>
</feature>
<proteinExistence type="predicted"/>
<dbReference type="EMBL" id="KK785506">
    <property type="protein sequence ID" value="KDO42190.1"/>
    <property type="molecule type" value="Genomic_DNA"/>
</dbReference>
<accession>A0A067DKY1</accession>
<name>A0A067DKY1_CITSI</name>
<evidence type="ECO:0000256" key="1">
    <source>
        <dbReference type="SAM" id="SignalP"/>
    </source>
</evidence>
<gene>
    <name evidence="2" type="ORF">CISIN_1g035154mg</name>
</gene>
<dbReference type="Proteomes" id="UP000027120">
    <property type="component" value="Unassembled WGS sequence"/>
</dbReference>